<evidence type="ECO:0000256" key="2">
    <source>
        <dbReference type="SAM" id="SignalP"/>
    </source>
</evidence>
<gene>
    <name evidence="3" type="ORF">PPSIR1_04178</name>
</gene>
<organism evidence="3 4">
    <name type="scientific">Plesiocystis pacifica SIR-1</name>
    <dbReference type="NCBI Taxonomy" id="391625"/>
    <lineage>
        <taxon>Bacteria</taxon>
        <taxon>Pseudomonadati</taxon>
        <taxon>Myxococcota</taxon>
        <taxon>Polyangia</taxon>
        <taxon>Nannocystales</taxon>
        <taxon>Nannocystaceae</taxon>
        <taxon>Plesiocystis</taxon>
    </lineage>
</organism>
<proteinExistence type="predicted"/>
<feature type="chain" id="PRO_5002697508" description="Lipoprotein" evidence="2">
    <location>
        <begin position="21"/>
        <end position="618"/>
    </location>
</feature>
<dbReference type="Proteomes" id="UP000005801">
    <property type="component" value="Unassembled WGS sequence"/>
</dbReference>
<dbReference type="RefSeq" id="WP_006971643.1">
    <property type="nucleotide sequence ID" value="NZ_ABCS01000021.1"/>
</dbReference>
<dbReference type="OrthoDB" id="5481086at2"/>
<keyword evidence="4" id="KW-1185">Reference proteome</keyword>
<evidence type="ECO:0008006" key="5">
    <source>
        <dbReference type="Google" id="ProtNLM"/>
    </source>
</evidence>
<evidence type="ECO:0000313" key="3">
    <source>
        <dbReference type="EMBL" id="EDM79306.1"/>
    </source>
</evidence>
<evidence type="ECO:0000313" key="4">
    <source>
        <dbReference type="Proteomes" id="UP000005801"/>
    </source>
</evidence>
<evidence type="ECO:0000256" key="1">
    <source>
        <dbReference type="SAM" id="MobiDB-lite"/>
    </source>
</evidence>
<reference evidence="3 4" key="1">
    <citation type="submission" date="2007-06" db="EMBL/GenBank/DDBJ databases">
        <authorList>
            <person name="Shimkets L."/>
            <person name="Ferriera S."/>
            <person name="Johnson J."/>
            <person name="Kravitz S."/>
            <person name="Beeson K."/>
            <person name="Sutton G."/>
            <person name="Rogers Y.-H."/>
            <person name="Friedman R."/>
            <person name="Frazier M."/>
            <person name="Venter J.C."/>
        </authorList>
    </citation>
    <scope>NUCLEOTIDE SEQUENCE [LARGE SCALE GENOMIC DNA]</scope>
    <source>
        <strain evidence="3 4">SIR-1</strain>
    </source>
</reference>
<dbReference type="AlphaFoldDB" id="A6G4J4"/>
<feature type="region of interest" description="Disordered" evidence="1">
    <location>
        <begin position="32"/>
        <end position="63"/>
    </location>
</feature>
<dbReference type="EMBL" id="ABCS01000021">
    <property type="protein sequence ID" value="EDM79306.1"/>
    <property type="molecule type" value="Genomic_DNA"/>
</dbReference>
<dbReference type="STRING" id="391625.PPSIR1_04178"/>
<comment type="caution">
    <text evidence="3">The sequence shown here is derived from an EMBL/GenBank/DDBJ whole genome shotgun (WGS) entry which is preliminary data.</text>
</comment>
<sequence>MHSPKHASLFALCSTALLLAAPLGCTDDAVGGGSGDEADAGMEAGTEAEDGESGEEGSSATFGEEQEITLRIEDSAPPDLTLQMGRDEVSELFGSVAADIQLLELDSTPLLVNTLDSIKNACGTGWQANSSNPNFDCSQTALGQTFGGGDWESSPEFAMVRILTMTPANSVVDGTSLSTVQGLSDFLLALSGGFSGLLSESLDISETTEFLDTQAVVASLRRNLIGTHPEATEDGKISVTLEDALTDLASLGERLGPVGDHPGVVVPDFPTSGAVFGPDFQMTVIAESNLRVLDGVDLSGGKAFISVIVDVTGPSFEDEAEFDFNDPERFSMTGLVDDPVMDLRFAIQENDAFIDSCTTLVSDQCIQNAPDNPVGDGLVWTLDPWELEYLVADAGRERYGGLQTVVNYFLLGDVVKVGQDGNPGGWGVFSVPLGIGQPPDQYMWELINEVAQYDLHHLDDITFPEGDADAEFTLEDIPVGITGEEAADAVRPYLQAQSSDIAGYLLGNYKENSGPVDFYYRRADDGQAYLFFVTPEDLLEGLPYGWQTPGFFSDADLSTKVSSTTIEGVGDTAHEKVLIPPGETILYVEDDEGDTYRVRIFAPEDDTEVFAYVAKRTN</sequence>
<feature type="compositionally biased region" description="Acidic residues" evidence="1">
    <location>
        <begin position="36"/>
        <end position="55"/>
    </location>
</feature>
<dbReference type="eggNOG" id="ENOG5031DH6">
    <property type="taxonomic scope" value="Bacteria"/>
</dbReference>
<feature type="signal peptide" evidence="2">
    <location>
        <begin position="1"/>
        <end position="20"/>
    </location>
</feature>
<protein>
    <recommendedName>
        <fullName evidence="5">Lipoprotein</fullName>
    </recommendedName>
</protein>
<keyword evidence="2" id="KW-0732">Signal</keyword>
<accession>A6G4J4</accession>
<name>A6G4J4_9BACT</name>